<evidence type="ECO:0000313" key="12">
    <source>
        <dbReference type="Proteomes" id="UP000215914"/>
    </source>
</evidence>
<evidence type="ECO:0000256" key="9">
    <source>
        <dbReference type="ARBA" id="ARBA00023136"/>
    </source>
</evidence>
<comment type="pathway">
    <text evidence="3">Protein modification; protein ubiquitination.</text>
</comment>
<accession>A0A9K3NMD3</accession>
<evidence type="ECO:0000256" key="1">
    <source>
        <dbReference type="ARBA" id="ARBA00000900"/>
    </source>
</evidence>
<evidence type="ECO:0000256" key="4">
    <source>
        <dbReference type="ARBA" id="ARBA00012483"/>
    </source>
</evidence>
<evidence type="ECO:0000256" key="3">
    <source>
        <dbReference type="ARBA" id="ARBA00004906"/>
    </source>
</evidence>
<comment type="caution">
    <text evidence="11">The sequence shown here is derived from an EMBL/GenBank/DDBJ whole genome shotgun (WGS) entry which is preliminary data.</text>
</comment>
<keyword evidence="12" id="KW-1185">Reference proteome</keyword>
<comment type="catalytic activity">
    <reaction evidence="1">
        <text>S-ubiquitinyl-[E2 ubiquitin-conjugating enzyme]-L-cysteine + [acceptor protein]-L-lysine = [E2 ubiquitin-conjugating enzyme]-L-cysteine + N(6)-ubiquitinyl-[acceptor protein]-L-lysine.</text>
        <dbReference type="EC" id="2.3.2.27"/>
    </reaction>
</comment>
<evidence type="ECO:0000313" key="11">
    <source>
        <dbReference type="EMBL" id="KAF5804638.1"/>
    </source>
</evidence>
<sequence>MNLKTKMLDHQPCVSKNCRMWSFILSTIKLFSLLNLNEQIWFLNWVCWFAISIDVCRHPFSFSPVYAENALARLPFQVLHFLLCLSFVLCILPMVIPFVTFWVWRLSYVRSYNEAQGLLLSHIAIAEIVTNLFKGILFSAFIMYDFLWSTFLRYSFRHVAGVGQMIRRFVGYVVARWEMQVARLEQMFNGLDDGGWCF</sequence>
<evidence type="ECO:0000256" key="7">
    <source>
        <dbReference type="ARBA" id="ARBA00022786"/>
    </source>
</evidence>
<feature type="transmembrane region" description="Helical" evidence="10">
    <location>
        <begin position="81"/>
        <end position="104"/>
    </location>
</feature>
<dbReference type="AlphaFoldDB" id="A0A9K3NMD3"/>
<reference evidence="11" key="2">
    <citation type="submission" date="2020-06" db="EMBL/GenBank/DDBJ databases">
        <title>Helianthus annuus Genome sequencing and assembly Release 2.</title>
        <authorList>
            <person name="Gouzy J."/>
            <person name="Langlade N."/>
            <person name="Munos S."/>
        </authorList>
    </citation>
    <scope>NUCLEOTIDE SEQUENCE</scope>
    <source>
        <tissue evidence="11">Leaves</tissue>
    </source>
</reference>
<evidence type="ECO:0000256" key="6">
    <source>
        <dbReference type="ARBA" id="ARBA00022692"/>
    </source>
</evidence>
<dbReference type="EMBL" id="MNCJ02000320">
    <property type="protein sequence ID" value="KAF5804638.1"/>
    <property type="molecule type" value="Genomic_DNA"/>
</dbReference>
<evidence type="ECO:0000256" key="2">
    <source>
        <dbReference type="ARBA" id="ARBA00004141"/>
    </source>
</evidence>
<keyword evidence="9 10" id="KW-0472">Membrane</keyword>
<dbReference type="PANTHER" id="PTHR13145">
    <property type="entry name" value="SSM4 PROTEIN"/>
    <property type="match status" value="1"/>
</dbReference>
<evidence type="ECO:0000256" key="8">
    <source>
        <dbReference type="ARBA" id="ARBA00022989"/>
    </source>
</evidence>
<dbReference type="GO" id="GO:0016020">
    <property type="term" value="C:membrane"/>
    <property type="evidence" value="ECO:0007669"/>
    <property type="project" value="UniProtKB-SubCell"/>
</dbReference>
<comment type="subcellular location">
    <subcellularLocation>
        <location evidence="2">Membrane</location>
        <topology evidence="2">Multi-pass membrane protein</topology>
    </subcellularLocation>
</comment>
<name>A0A9K3NMD3_HELAN</name>
<dbReference type="Proteomes" id="UP000215914">
    <property type="component" value="Unassembled WGS sequence"/>
</dbReference>
<evidence type="ECO:0000256" key="10">
    <source>
        <dbReference type="SAM" id="Phobius"/>
    </source>
</evidence>
<evidence type="ECO:0000256" key="5">
    <source>
        <dbReference type="ARBA" id="ARBA00022679"/>
    </source>
</evidence>
<gene>
    <name evidence="11" type="ORF">HanXRQr2_Chr05g0199421</name>
</gene>
<keyword evidence="6 10" id="KW-0812">Transmembrane</keyword>
<keyword evidence="5" id="KW-0808">Transferase</keyword>
<protein>
    <recommendedName>
        <fullName evidence="4">RING-type E3 ubiquitin transferase</fullName>
        <ecNumber evidence="4">2.3.2.27</ecNumber>
    </recommendedName>
</protein>
<dbReference type="GO" id="GO:0061630">
    <property type="term" value="F:ubiquitin protein ligase activity"/>
    <property type="evidence" value="ECO:0007669"/>
    <property type="project" value="UniProtKB-EC"/>
</dbReference>
<feature type="transmembrane region" description="Helical" evidence="10">
    <location>
        <begin position="124"/>
        <end position="147"/>
    </location>
</feature>
<reference evidence="11" key="1">
    <citation type="journal article" date="2017" name="Nature">
        <title>The sunflower genome provides insights into oil metabolism, flowering and Asterid evolution.</title>
        <authorList>
            <person name="Badouin H."/>
            <person name="Gouzy J."/>
            <person name="Grassa C.J."/>
            <person name="Murat F."/>
            <person name="Staton S.E."/>
            <person name="Cottret L."/>
            <person name="Lelandais-Briere C."/>
            <person name="Owens G.L."/>
            <person name="Carrere S."/>
            <person name="Mayjonade B."/>
            <person name="Legrand L."/>
            <person name="Gill N."/>
            <person name="Kane N.C."/>
            <person name="Bowers J.E."/>
            <person name="Hubner S."/>
            <person name="Bellec A."/>
            <person name="Berard A."/>
            <person name="Berges H."/>
            <person name="Blanchet N."/>
            <person name="Boniface M.C."/>
            <person name="Brunel D."/>
            <person name="Catrice O."/>
            <person name="Chaidir N."/>
            <person name="Claudel C."/>
            <person name="Donnadieu C."/>
            <person name="Faraut T."/>
            <person name="Fievet G."/>
            <person name="Helmstetter N."/>
            <person name="King M."/>
            <person name="Knapp S.J."/>
            <person name="Lai Z."/>
            <person name="Le Paslier M.C."/>
            <person name="Lippi Y."/>
            <person name="Lorenzon L."/>
            <person name="Mandel J.R."/>
            <person name="Marage G."/>
            <person name="Marchand G."/>
            <person name="Marquand E."/>
            <person name="Bret-Mestries E."/>
            <person name="Morien E."/>
            <person name="Nambeesan S."/>
            <person name="Nguyen T."/>
            <person name="Pegot-Espagnet P."/>
            <person name="Pouilly N."/>
            <person name="Raftis F."/>
            <person name="Sallet E."/>
            <person name="Schiex T."/>
            <person name="Thomas J."/>
            <person name="Vandecasteele C."/>
            <person name="Vares D."/>
            <person name="Vear F."/>
            <person name="Vautrin S."/>
            <person name="Crespi M."/>
            <person name="Mangin B."/>
            <person name="Burke J.M."/>
            <person name="Salse J."/>
            <person name="Munos S."/>
            <person name="Vincourt P."/>
            <person name="Rieseberg L.H."/>
            <person name="Langlade N.B."/>
        </authorList>
    </citation>
    <scope>NUCLEOTIDE SEQUENCE</scope>
    <source>
        <tissue evidence="11">Leaves</tissue>
    </source>
</reference>
<keyword evidence="8 10" id="KW-1133">Transmembrane helix</keyword>
<keyword evidence="7" id="KW-0833">Ubl conjugation pathway</keyword>
<organism evidence="11 12">
    <name type="scientific">Helianthus annuus</name>
    <name type="common">Common sunflower</name>
    <dbReference type="NCBI Taxonomy" id="4232"/>
    <lineage>
        <taxon>Eukaryota</taxon>
        <taxon>Viridiplantae</taxon>
        <taxon>Streptophyta</taxon>
        <taxon>Embryophyta</taxon>
        <taxon>Tracheophyta</taxon>
        <taxon>Spermatophyta</taxon>
        <taxon>Magnoliopsida</taxon>
        <taxon>eudicotyledons</taxon>
        <taxon>Gunneridae</taxon>
        <taxon>Pentapetalae</taxon>
        <taxon>asterids</taxon>
        <taxon>campanulids</taxon>
        <taxon>Asterales</taxon>
        <taxon>Asteraceae</taxon>
        <taxon>Asteroideae</taxon>
        <taxon>Heliantheae alliance</taxon>
        <taxon>Heliantheae</taxon>
        <taxon>Helianthus</taxon>
    </lineage>
</organism>
<dbReference type="Gramene" id="mRNA:HanXRQr2_Chr05g0199421">
    <property type="protein sequence ID" value="mRNA:HanXRQr2_Chr05g0199421"/>
    <property type="gene ID" value="HanXRQr2_Chr05g0199421"/>
</dbReference>
<dbReference type="PANTHER" id="PTHR13145:SF0">
    <property type="entry name" value="E3 UBIQUITIN-PROTEIN LIGASE MARCHF6"/>
    <property type="match status" value="1"/>
</dbReference>
<proteinExistence type="predicted"/>
<dbReference type="EC" id="2.3.2.27" evidence="4"/>